<evidence type="ECO:0000313" key="1">
    <source>
        <dbReference type="EMBL" id="EGO04347.1"/>
    </source>
</evidence>
<dbReference type="HOGENOM" id="CLU_618425_0_0_1"/>
<dbReference type="Proteomes" id="UP000008063">
    <property type="component" value="Unassembled WGS sequence"/>
</dbReference>
<protein>
    <submittedName>
        <fullName evidence="1">Uncharacterized protein</fullName>
    </submittedName>
</protein>
<dbReference type="eggNOG" id="ENOG502SI1J">
    <property type="taxonomic scope" value="Eukaryota"/>
</dbReference>
<dbReference type="STRING" id="936435.F8PGK3"/>
<evidence type="ECO:0000313" key="2">
    <source>
        <dbReference type="Proteomes" id="UP000008063"/>
    </source>
</evidence>
<accession>F8PGK3</accession>
<dbReference type="OrthoDB" id="3052721at2759"/>
<reference evidence="2" key="1">
    <citation type="journal article" date="2011" name="Science">
        <title>The plant cell wall-decomposing machinery underlies the functional diversity of forest fungi.</title>
        <authorList>
            <person name="Eastwood D.C."/>
            <person name="Floudas D."/>
            <person name="Binder M."/>
            <person name="Majcherczyk A."/>
            <person name="Schneider P."/>
            <person name="Aerts A."/>
            <person name="Asiegbu F.O."/>
            <person name="Baker S.E."/>
            <person name="Barry K."/>
            <person name="Bendiksby M."/>
            <person name="Blumentritt M."/>
            <person name="Coutinho P.M."/>
            <person name="Cullen D."/>
            <person name="de Vries R.P."/>
            <person name="Gathman A."/>
            <person name="Goodell B."/>
            <person name="Henrissat B."/>
            <person name="Ihrmark K."/>
            <person name="Kauserud H."/>
            <person name="Kohler A."/>
            <person name="LaButti K."/>
            <person name="Lapidus A."/>
            <person name="Lavin J.L."/>
            <person name="Lee Y.-H."/>
            <person name="Lindquist E."/>
            <person name="Lilly W."/>
            <person name="Lucas S."/>
            <person name="Morin E."/>
            <person name="Murat C."/>
            <person name="Oguiza J.A."/>
            <person name="Park J."/>
            <person name="Pisabarro A.G."/>
            <person name="Riley R."/>
            <person name="Rosling A."/>
            <person name="Salamov A."/>
            <person name="Schmidt O."/>
            <person name="Schmutz J."/>
            <person name="Skrede I."/>
            <person name="Stenlid J."/>
            <person name="Wiebenga A."/>
            <person name="Xie X."/>
            <person name="Kuees U."/>
            <person name="Hibbett D.S."/>
            <person name="Hoffmeister D."/>
            <person name="Hoegberg N."/>
            <person name="Martin F."/>
            <person name="Grigoriev I.V."/>
            <person name="Watkinson S.C."/>
        </authorList>
    </citation>
    <scope>NUCLEOTIDE SEQUENCE [LARGE SCALE GENOMIC DNA]</scope>
    <source>
        <strain evidence="2">strain S7.3</strain>
    </source>
</reference>
<proteinExistence type="predicted"/>
<name>F8PGK3_SERL3</name>
<sequence length="516" mass="58016">MQVARAPKQKAHTVRKASKKAIEKVKATGPGTFMMREKGNTTKTARGMLRDLVALHNVPVAHAEGVVSVVTAAVGVTVEGRAISCAIGVYSAINHTSETQLKGWWELVLEMYRTYNESSRGKEYQADPREFYLAVKGISTDRARDQKKFVHLLLDVQSQANQETRGEKALSNLAHKKYRALLNKLAKHPCLMQEVHLSVALCTVHIKIGQKEFDGLLDIEKDAATFFVWAGCFMHKGLNTVKGGYTRMSGCWKKHDLLGPAKLLNKDNAAAASIWPSAARLRGIEVSKRGAIKVLSLVGAIFCHKDNKKGQQDTLCFYMEAKLGYTFQWPDTSNTQYQSYGDAATVWIIHHELLISFLGVVKDKKEKYTFRNIKKNVLTRLLDPEMDFRIYPLAIYSQIITIPCMQQVRGPTQEHTNILDLEPFLIIMIAHCTAIVADPDLAPAPDARYQTATLNGQPFKRLEGAKDTWEWFLSDFTAACKKSSGGHQKKRRLTQAWYDQLVVAKKHKKERCKQAK</sequence>
<dbReference type="OMA" id="NDWIDSI"/>
<dbReference type="InParanoid" id="F8PGK3"/>
<organism evidence="2">
    <name type="scientific">Serpula lacrymans var. lacrymans (strain S7.3)</name>
    <name type="common">Dry rot fungus</name>
    <dbReference type="NCBI Taxonomy" id="936435"/>
    <lineage>
        <taxon>Eukaryota</taxon>
        <taxon>Fungi</taxon>
        <taxon>Dikarya</taxon>
        <taxon>Basidiomycota</taxon>
        <taxon>Agaricomycotina</taxon>
        <taxon>Agaricomycetes</taxon>
        <taxon>Agaricomycetidae</taxon>
        <taxon>Boletales</taxon>
        <taxon>Coniophorineae</taxon>
        <taxon>Serpulaceae</taxon>
        <taxon>Serpula</taxon>
    </lineage>
</organism>
<dbReference type="EMBL" id="GL945474">
    <property type="protein sequence ID" value="EGO04347.1"/>
    <property type="molecule type" value="Genomic_DNA"/>
</dbReference>
<keyword evidence="2" id="KW-1185">Reference proteome</keyword>
<gene>
    <name evidence="1" type="ORF">SERLA73DRAFT_148896</name>
</gene>
<dbReference type="AlphaFoldDB" id="F8PGK3"/>